<dbReference type="PROSITE" id="PS50088">
    <property type="entry name" value="ANK_REPEAT"/>
    <property type="match status" value="1"/>
</dbReference>
<dbReference type="Gene3D" id="3.90.176.10">
    <property type="entry name" value="Toxin ADP-ribosyltransferase, Chain A, domain 1"/>
    <property type="match status" value="1"/>
</dbReference>
<keyword evidence="1" id="KW-0040">ANK repeat</keyword>
<organism evidence="3 4">
    <name type="scientific">Didymodactylos carnosus</name>
    <dbReference type="NCBI Taxonomy" id="1234261"/>
    <lineage>
        <taxon>Eukaryota</taxon>
        <taxon>Metazoa</taxon>
        <taxon>Spiralia</taxon>
        <taxon>Gnathifera</taxon>
        <taxon>Rotifera</taxon>
        <taxon>Eurotatoria</taxon>
        <taxon>Bdelloidea</taxon>
        <taxon>Philodinida</taxon>
        <taxon>Philodinidae</taxon>
        <taxon>Didymodactylos</taxon>
    </lineage>
</organism>
<dbReference type="SUPFAM" id="SSF56399">
    <property type="entry name" value="ADP-ribosylation"/>
    <property type="match status" value="1"/>
</dbReference>
<feature type="repeat" description="ANK" evidence="1">
    <location>
        <begin position="52"/>
        <end position="73"/>
    </location>
</feature>
<dbReference type="EMBL" id="CAJOBA010048171">
    <property type="protein sequence ID" value="CAF4209676.1"/>
    <property type="molecule type" value="Genomic_DNA"/>
</dbReference>
<dbReference type="InterPro" id="IPR036770">
    <property type="entry name" value="Ankyrin_rpt-contain_sf"/>
</dbReference>
<evidence type="ECO:0000256" key="1">
    <source>
        <dbReference type="PROSITE-ProRule" id="PRU00023"/>
    </source>
</evidence>
<evidence type="ECO:0000313" key="3">
    <source>
        <dbReference type="EMBL" id="CAF4209676.1"/>
    </source>
</evidence>
<protein>
    <recommendedName>
        <fullName evidence="5">NAD(P)(+)--arginine ADP-ribosyltransferase</fullName>
    </recommendedName>
</protein>
<sequence>MGISHSKTINHNEYDKDKFSDLYKACLENDIDLVQSLVATSSFEMINCYEINGSTALHIAVECGHTEIVRFLLHDYGVFRHLLDSQDRTAFELAQTDEIRQLFHRSGTDGNRFCNEMSLQFTVKEYDEKKNVPCGRVEGHENYRSFANEKTHRLYQQPDSLFMRISAKIVPYKPGNDKFISKTRGVLLSLIDQHIGSTDRQYHKARILIEQYYETGRADSLIRLYTLETPFYKHINQKKETSECLASSIYYSLRFLHSRSFKGLCYRGLGMTMEELKDYQWATEKTSRYLVTNTFCSATRDINVAEGFAKVRAFDQRNPVLIVFNFFSNCWTAIQLEKLSDQLPSISEIEDEREVLILPRSTFRVTKVESELPIAKIYLTYYPLDQELDDYSTVLAQIISEQ</sequence>
<proteinExistence type="predicted"/>
<dbReference type="SMART" id="SM00248">
    <property type="entry name" value="ANK"/>
    <property type="match status" value="2"/>
</dbReference>
<name>A0A8S2S584_9BILA</name>
<dbReference type="Gene3D" id="1.25.40.20">
    <property type="entry name" value="Ankyrin repeat-containing domain"/>
    <property type="match status" value="1"/>
</dbReference>
<gene>
    <name evidence="2" type="ORF">OVA965_LOCUS33109</name>
    <name evidence="3" type="ORF">TMI583_LOCUS33989</name>
</gene>
<dbReference type="AlphaFoldDB" id="A0A8S2S584"/>
<dbReference type="InterPro" id="IPR002110">
    <property type="entry name" value="Ankyrin_rpt"/>
</dbReference>
<dbReference type="Pfam" id="PF12796">
    <property type="entry name" value="Ank_2"/>
    <property type="match status" value="1"/>
</dbReference>
<dbReference type="EMBL" id="CAJNOK010026438">
    <property type="protein sequence ID" value="CAF1403014.1"/>
    <property type="molecule type" value="Genomic_DNA"/>
</dbReference>
<evidence type="ECO:0000313" key="4">
    <source>
        <dbReference type="Proteomes" id="UP000682733"/>
    </source>
</evidence>
<evidence type="ECO:0000313" key="2">
    <source>
        <dbReference type="EMBL" id="CAF1403014.1"/>
    </source>
</evidence>
<accession>A0A8S2S584</accession>
<dbReference type="Proteomes" id="UP000677228">
    <property type="component" value="Unassembled WGS sequence"/>
</dbReference>
<evidence type="ECO:0008006" key="5">
    <source>
        <dbReference type="Google" id="ProtNLM"/>
    </source>
</evidence>
<reference evidence="3" key="1">
    <citation type="submission" date="2021-02" db="EMBL/GenBank/DDBJ databases">
        <authorList>
            <person name="Nowell W R."/>
        </authorList>
    </citation>
    <scope>NUCLEOTIDE SEQUENCE</scope>
</reference>
<dbReference type="SUPFAM" id="SSF48403">
    <property type="entry name" value="Ankyrin repeat"/>
    <property type="match status" value="1"/>
</dbReference>
<dbReference type="Proteomes" id="UP000682733">
    <property type="component" value="Unassembled WGS sequence"/>
</dbReference>
<comment type="caution">
    <text evidence="3">The sequence shown here is derived from an EMBL/GenBank/DDBJ whole genome shotgun (WGS) entry which is preliminary data.</text>
</comment>
<dbReference type="PROSITE" id="PS50297">
    <property type="entry name" value="ANK_REP_REGION"/>
    <property type="match status" value="1"/>
</dbReference>